<comment type="similarity">
    <text evidence="1">Belongs to the MHC class II family.</text>
</comment>
<dbReference type="KEGG" id="lcf:108880150"/>
<dbReference type="GO" id="GO:0006955">
    <property type="term" value="P:immune response"/>
    <property type="evidence" value="ECO:0007669"/>
    <property type="project" value="InterPro"/>
</dbReference>
<protein>
    <submittedName>
        <fullName evidence="8">H-2 class II histocompatibility antigen, A-Q alpha chain</fullName>
    </submittedName>
</protein>
<dbReference type="InterPro" id="IPR036179">
    <property type="entry name" value="Ig-like_dom_sf"/>
</dbReference>
<dbReference type="SUPFAM" id="SSF54452">
    <property type="entry name" value="MHC antigen-recognition domain"/>
    <property type="match status" value="1"/>
</dbReference>
<evidence type="ECO:0000256" key="2">
    <source>
        <dbReference type="ARBA" id="ARBA00023180"/>
    </source>
</evidence>
<gene>
    <name evidence="8" type="primary">LOC108880150</name>
</gene>
<feature type="domain" description="Ig-like" evidence="6">
    <location>
        <begin position="103"/>
        <end position="191"/>
    </location>
</feature>
<evidence type="ECO:0000256" key="1">
    <source>
        <dbReference type="ARBA" id="ARBA00007394"/>
    </source>
</evidence>
<dbReference type="SUPFAM" id="SSF48726">
    <property type="entry name" value="Immunoglobulin"/>
    <property type="match status" value="1"/>
</dbReference>
<proteinExistence type="inferred from homology"/>
<feature type="chain" id="PRO_5042561621" evidence="5">
    <location>
        <begin position="18"/>
        <end position="241"/>
    </location>
</feature>
<dbReference type="InterPro" id="IPR001003">
    <property type="entry name" value="MHC_II_a_N"/>
</dbReference>
<organism evidence="7 8">
    <name type="scientific">Lates calcarifer</name>
    <name type="common">Barramundi</name>
    <name type="synonym">Holocentrus calcarifer</name>
    <dbReference type="NCBI Taxonomy" id="8187"/>
    <lineage>
        <taxon>Eukaryota</taxon>
        <taxon>Metazoa</taxon>
        <taxon>Chordata</taxon>
        <taxon>Craniata</taxon>
        <taxon>Vertebrata</taxon>
        <taxon>Euteleostomi</taxon>
        <taxon>Actinopterygii</taxon>
        <taxon>Neopterygii</taxon>
        <taxon>Teleostei</taxon>
        <taxon>Neoteleostei</taxon>
        <taxon>Acanthomorphata</taxon>
        <taxon>Carangaria</taxon>
        <taxon>Carangaria incertae sedis</taxon>
        <taxon>Centropomidae</taxon>
        <taxon>Lates</taxon>
    </lineage>
</organism>
<dbReference type="InterPro" id="IPR050160">
    <property type="entry name" value="MHC/Immunoglobulin"/>
</dbReference>
<accession>A0AAJ7PIT9</accession>
<keyword evidence="4" id="KW-1133">Transmembrane helix</keyword>
<evidence type="ECO:0000313" key="7">
    <source>
        <dbReference type="Proteomes" id="UP000694890"/>
    </source>
</evidence>
<feature type="transmembrane region" description="Helical" evidence="4">
    <location>
        <begin position="203"/>
        <end position="228"/>
    </location>
</feature>
<dbReference type="RefSeq" id="XP_018527095.1">
    <property type="nucleotide sequence ID" value="XM_018671579.2"/>
</dbReference>
<keyword evidence="4" id="KW-0472">Membrane</keyword>
<dbReference type="GO" id="GO:0019882">
    <property type="term" value="P:antigen processing and presentation"/>
    <property type="evidence" value="ECO:0007669"/>
    <property type="project" value="InterPro"/>
</dbReference>
<feature type="signal peptide" evidence="5">
    <location>
        <begin position="1"/>
        <end position="17"/>
    </location>
</feature>
<keyword evidence="5" id="KW-0732">Signal</keyword>
<sequence>MYFKVILVFSGAVCIYAQRSLELCHSYGCFKSSDTHISMTLDGDEVYYADFKKGELIWDTRIPTSMYIPKAYEYAVHYRFTCKYEAYRWESDKSAATRTKEAPEILIYPRDEVIEEEENTLICFINHFFPPTINIKWTKNDVEVTVEDAFIKSLPNPDGTFYVFSHLNFVPKEGDIYSCTVEHEALDKPRTKFWEVDTDEMSIGPAVLCGLGLSLGLVGIAAGTFFFVKGSQYQGLMDSIA</sequence>
<keyword evidence="3" id="KW-0393">Immunoglobulin domain</keyword>
<keyword evidence="2" id="KW-0325">Glycoprotein</keyword>
<dbReference type="Gene3D" id="2.60.40.10">
    <property type="entry name" value="Immunoglobulins"/>
    <property type="match status" value="1"/>
</dbReference>
<name>A0AAJ7PIT9_LATCA</name>
<dbReference type="GO" id="GO:0042613">
    <property type="term" value="C:MHC class II protein complex"/>
    <property type="evidence" value="ECO:0007669"/>
    <property type="project" value="InterPro"/>
</dbReference>
<dbReference type="InterPro" id="IPR003597">
    <property type="entry name" value="Ig_C1-set"/>
</dbReference>
<dbReference type="PROSITE" id="PS00290">
    <property type="entry name" value="IG_MHC"/>
    <property type="match status" value="1"/>
</dbReference>
<dbReference type="Pfam" id="PF00993">
    <property type="entry name" value="MHC_II_alpha"/>
    <property type="match status" value="1"/>
</dbReference>
<dbReference type="PROSITE" id="PS50835">
    <property type="entry name" value="IG_LIKE"/>
    <property type="match status" value="1"/>
</dbReference>
<dbReference type="SMART" id="SM00407">
    <property type="entry name" value="IGc1"/>
    <property type="match status" value="1"/>
</dbReference>
<evidence type="ECO:0000256" key="3">
    <source>
        <dbReference type="ARBA" id="ARBA00023319"/>
    </source>
</evidence>
<dbReference type="Proteomes" id="UP000694890">
    <property type="component" value="Linkage group LG11"/>
</dbReference>
<dbReference type="Pfam" id="PF07654">
    <property type="entry name" value="C1-set"/>
    <property type="match status" value="1"/>
</dbReference>
<dbReference type="PANTHER" id="PTHR19944">
    <property type="entry name" value="MHC CLASS II-RELATED"/>
    <property type="match status" value="1"/>
</dbReference>
<evidence type="ECO:0000256" key="5">
    <source>
        <dbReference type="SAM" id="SignalP"/>
    </source>
</evidence>
<evidence type="ECO:0000313" key="8">
    <source>
        <dbReference type="RefSeq" id="XP_018527095.1"/>
    </source>
</evidence>
<dbReference type="InterPro" id="IPR003006">
    <property type="entry name" value="Ig/MHC_CS"/>
</dbReference>
<dbReference type="GeneID" id="108880150"/>
<reference evidence="8" key="1">
    <citation type="submission" date="2025-08" db="UniProtKB">
        <authorList>
            <consortium name="RefSeq"/>
        </authorList>
    </citation>
    <scope>IDENTIFICATION</scope>
    <source>
        <tissue evidence="8">Brain</tissue>
    </source>
</reference>
<dbReference type="AlphaFoldDB" id="A0AAJ7PIT9"/>
<evidence type="ECO:0000256" key="4">
    <source>
        <dbReference type="SAM" id="Phobius"/>
    </source>
</evidence>
<dbReference type="PANTHER" id="PTHR19944:SF86">
    <property type="entry name" value="HLA CLASS II HISTOCOMPATIBILITY ANTIGEN, DR ALPHA CHAIN"/>
    <property type="match status" value="1"/>
</dbReference>
<evidence type="ECO:0000259" key="6">
    <source>
        <dbReference type="PROSITE" id="PS50835"/>
    </source>
</evidence>
<dbReference type="InterPro" id="IPR007110">
    <property type="entry name" value="Ig-like_dom"/>
</dbReference>
<dbReference type="InterPro" id="IPR011162">
    <property type="entry name" value="MHC_I/II-like_Ag-recog"/>
</dbReference>
<dbReference type="InterPro" id="IPR013783">
    <property type="entry name" value="Ig-like_fold"/>
</dbReference>
<keyword evidence="4" id="KW-0812">Transmembrane</keyword>